<dbReference type="Proteomes" id="UP000694036">
    <property type="component" value="Chromosome"/>
</dbReference>
<dbReference type="GeneID" id="65555839"/>
<dbReference type="RefSeq" id="WP_218259240.1">
    <property type="nucleotide sequence ID" value="NZ_CP077713.1"/>
</dbReference>
<name>A0A8F5BYL5_9CREN</name>
<dbReference type="PANTHER" id="PTHR48207">
    <property type="entry name" value="SUCCINATE--HYDROXYMETHYLGLUTARATE COA-TRANSFERASE"/>
    <property type="match status" value="1"/>
</dbReference>
<sequence length="377" mass="42653">MEKLRVIELGSNISAPLVGTILADLGAEVIKIEPVPYGEDRRKVKPEINGISIYFASTNRGKKSVVVNLKSEEGYEIFQRLLKTARVLVTNYRPSALRKLKVDYESVKKINPNIVYCSITGFGNFTEEADRPAYDTIVLALSGLMDMTGEENPVKFATSISDITTGLLATISILWALNHKGSVFLDVPMIYSQFYLTLEDAYMYLNTGNIPRRVGSAHRYLVPYQAFKASDGYIYVAVFNDEQYLNLCKALNRSDLAIFNSLERRVENKDYIISELQKIFETKSKDYWVKILSEADVPVAPILNLDEAFRKYGNKLVYEVDGLKYVGFPIRSDLNLGLKERAPKLGEHTREILSELGYSKEDIEKLDEKGVIIIKKI</sequence>
<gene>
    <name evidence="1" type="ORF">J5U22_00377</name>
</gene>
<dbReference type="InterPro" id="IPR003673">
    <property type="entry name" value="CoA-Trfase_fam_III"/>
</dbReference>
<organism evidence="1 2">
    <name type="scientific">Saccharolobus shibatae</name>
    <dbReference type="NCBI Taxonomy" id="2286"/>
    <lineage>
        <taxon>Archaea</taxon>
        <taxon>Thermoproteota</taxon>
        <taxon>Thermoprotei</taxon>
        <taxon>Sulfolobales</taxon>
        <taxon>Sulfolobaceae</taxon>
        <taxon>Saccharolobus</taxon>
    </lineage>
</organism>
<dbReference type="EMBL" id="CP077713">
    <property type="protein sequence ID" value="QXJ33832.1"/>
    <property type="molecule type" value="Genomic_DNA"/>
</dbReference>
<proteinExistence type="predicted"/>
<dbReference type="AlphaFoldDB" id="A0A8F5BYL5"/>
<dbReference type="InterPro" id="IPR050483">
    <property type="entry name" value="CoA-transferase_III_domain"/>
</dbReference>
<evidence type="ECO:0000313" key="1">
    <source>
        <dbReference type="EMBL" id="QXJ33832.1"/>
    </source>
</evidence>
<reference evidence="1 2" key="1">
    <citation type="journal article" date="2021" name="Environ. Microbiol.">
        <title>New insights into the diversity and evolution of the archaeal mobilome from three complete genomes of Saccharolobus shibatae.</title>
        <authorList>
            <person name="Medvedeva S."/>
            <person name="Brandt D."/>
            <person name="Cvirkaite-Krupovic V."/>
            <person name="Liu Y."/>
            <person name="Severinov K."/>
            <person name="Ishino S."/>
            <person name="Ishino Y."/>
            <person name="Prangishvili D."/>
            <person name="Kalinowski J."/>
            <person name="Krupovic M."/>
        </authorList>
    </citation>
    <scope>NUCLEOTIDE SEQUENCE [LARGE SCALE GENOMIC DNA]</scope>
    <source>
        <strain evidence="1 2">S38A</strain>
    </source>
</reference>
<accession>A0A8F5BYL5</accession>
<keyword evidence="2" id="KW-1185">Reference proteome</keyword>
<dbReference type="PANTHER" id="PTHR48207:SF3">
    <property type="entry name" value="SUCCINATE--HYDROXYMETHYLGLUTARATE COA-TRANSFERASE"/>
    <property type="match status" value="1"/>
</dbReference>
<dbReference type="GO" id="GO:0008410">
    <property type="term" value="F:CoA-transferase activity"/>
    <property type="evidence" value="ECO:0007669"/>
    <property type="project" value="TreeGrafter"/>
</dbReference>
<evidence type="ECO:0000313" key="2">
    <source>
        <dbReference type="Proteomes" id="UP000694036"/>
    </source>
</evidence>
<protein>
    <submittedName>
        <fullName evidence="1">CAIB/BAIF family protein</fullName>
    </submittedName>
</protein>
<dbReference type="Pfam" id="PF02515">
    <property type="entry name" value="CoA_transf_3"/>
    <property type="match status" value="1"/>
</dbReference>